<dbReference type="InterPro" id="IPR050809">
    <property type="entry name" value="UgpAE/MalFG_permease"/>
</dbReference>
<dbReference type="AlphaFoldDB" id="A0A399EG71"/>
<keyword evidence="3" id="KW-1003">Cell membrane</keyword>
<evidence type="ECO:0000256" key="4">
    <source>
        <dbReference type="ARBA" id="ARBA00022692"/>
    </source>
</evidence>
<dbReference type="SUPFAM" id="SSF161098">
    <property type="entry name" value="MetI-like"/>
    <property type="match status" value="1"/>
</dbReference>
<evidence type="ECO:0000259" key="8">
    <source>
        <dbReference type="PROSITE" id="PS50928"/>
    </source>
</evidence>
<protein>
    <submittedName>
        <fullName evidence="9">Lactose transport system permease protein LacF</fullName>
    </submittedName>
</protein>
<name>A0A399EG71_9DEIN</name>
<proteinExistence type="inferred from homology"/>
<evidence type="ECO:0000256" key="6">
    <source>
        <dbReference type="ARBA" id="ARBA00023136"/>
    </source>
</evidence>
<evidence type="ECO:0000313" key="9">
    <source>
        <dbReference type="EMBL" id="RIH82139.1"/>
    </source>
</evidence>
<feature type="domain" description="ABC transmembrane type-1" evidence="8">
    <location>
        <begin position="47"/>
        <end position="253"/>
    </location>
</feature>
<evidence type="ECO:0000256" key="3">
    <source>
        <dbReference type="ARBA" id="ARBA00022475"/>
    </source>
</evidence>
<evidence type="ECO:0000256" key="1">
    <source>
        <dbReference type="ARBA" id="ARBA00004651"/>
    </source>
</evidence>
<dbReference type="GO" id="GO:0005886">
    <property type="term" value="C:plasma membrane"/>
    <property type="evidence" value="ECO:0007669"/>
    <property type="project" value="UniProtKB-SubCell"/>
</dbReference>
<dbReference type="CDD" id="cd06261">
    <property type="entry name" value="TM_PBP2"/>
    <property type="match status" value="1"/>
</dbReference>
<comment type="caution">
    <text evidence="9">The sequence shown here is derived from an EMBL/GenBank/DDBJ whole genome shotgun (WGS) entry which is preliminary data.</text>
</comment>
<keyword evidence="6 7" id="KW-0472">Membrane</keyword>
<evidence type="ECO:0000313" key="10">
    <source>
        <dbReference type="Proteomes" id="UP000265715"/>
    </source>
</evidence>
<evidence type="ECO:0000256" key="7">
    <source>
        <dbReference type="RuleBase" id="RU363032"/>
    </source>
</evidence>
<dbReference type="GO" id="GO:0055085">
    <property type="term" value="P:transmembrane transport"/>
    <property type="evidence" value="ECO:0007669"/>
    <property type="project" value="InterPro"/>
</dbReference>
<feature type="transmembrane region" description="Helical" evidence="7">
    <location>
        <begin position="84"/>
        <end position="104"/>
    </location>
</feature>
<comment type="similarity">
    <text evidence="7">Belongs to the binding-protein-dependent transport system permease family.</text>
</comment>
<evidence type="ECO:0000256" key="5">
    <source>
        <dbReference type="ARBA" id="ARBA00022989"/>
    </source>
</evidence>
<dbReference type="Proteomes" id="UP000265715">
    <property type="component" value="Unassembled WGS sequence"/>
</dbReference>
<dbReference type="InterPro" id="IPR000515">
    <property type="entry name" value="MetI-like"/>
</dbReference>
<keyword evidence="2 7" id="KW-0813">Transport</keyword>
<feature type="transmembrane region" description="Helical" evidence="7">
    <location>
        <begin position="51"/>
        <end position="72"/>
    </location>
</feature>
<evidence type="ECO:0000256" key="2">
    <source>
        <dbReference type="ARBA" id="ARBA00022448"/>
    </source>
</evidence>
<comment type="subcellular location">
    <subcellularLocation>
        <location evidence="1 7">Cell membrane</location>
        <topology evidence="1 7">Multi-pass membrane protein</topology>
    </subcellularLocation>
</comment>
<keyword evidence="10" id="KW-1185">Reference proteome</keyword>
<reference evidence="9 10" key="1">
    <citation type="submission" date="2018-08" db="EMBL/GenBank/DDBJ databases">
        <title>Meiothermus terrae DSM 26712 genome sequencing project.</title>
        <authorList>
            <person name="Da Costa M.S."/>
            <person name="Albuquerque L."/>
            <person name="Raposo P."/>
            <person name="Froufe H.J.C."/>
            <person name="Barroso C.S."/>
            <person name="Egas C."/>
        </authorList>
    </citation>
    <scope>NUCLEOTIDE SEQUENCE [LARGE SCALE GENOMIC DNA]</scope>
    <source>
        <strain evidence="9 10">DSM 26712</strain>
    </source>
</reference>
<dbReference type="EMBL" id="QXDL01000133">
    <property type="protein sequence ID" value="RIH82139.1"/>
    <property type="molecule type" value="Genomic_DNA"/>
</dbReference>
<organism evidence="9 10">
    <name type="scientific">Calidithermus terrae</name>
    <dbReference type="NCBI Taxonomy" id="1408545"/>
    <lineage>
        <taxon>Bacteria</taxon>
        <taxon>Thermotogati</taxon>
        <taxon>Deinococcota</taxon>
        <taxon>Deinococci</taxon>
        <taxon>Thermales</taxon>
        <taxon>Thermaceae</taxon>
        <taxon>Calidithermus</taxon>
    </lineage>
</organism>
<dbReference type="PANTHER" id="PTHR43227">
    <property type="entry name" value="BLL4140 PROTEIN"/>
    <property type="match status" value="1"/>
</dbReference>
<dbReference type="PANTHER" id="PTHR43227:SF11">
    <property type="entry name" value="BLL4140 PROTEIN"/>
    <property type="match status" value="1"/>
</dbReference>
<accession>A0A399EG71</accession>
<gene>
    <name evidence="9" type="primary">lacF_7</name>
    <name evidence="9" type="ORF">Mterra_02784</name>
</gene>
<dbReference type="Pfam" id="PF00528">
    <property type="entry name" value="BPD_transp_1"/>
    <property type="match status" value="1"/>
</dbReference>
<keyword evidence="4 7" id="KW-0812">Transmembrane</keyword>
<sequence>MVLFLLYPFLDVLRFSTWEWSGLSEPKPVGLQNYRNILTDPDFHRSLGTTLVLALMTLPPFIALSVLLALALEGQRYERAVKALLFLPGLVTLGGASVAWYTLFSPEYGALASLVPVPRWDQEVVWALLLITLFTLWRHIGYGVLVVSARLKGIPKTLLEAAAVDGASPAEAFRYITLPLLRPAVTFLVVIGTVLSLQSYSAVFLLTRGGPFGGTRVLGYYLYETGFENFRLGYAAAVTVVILLLTLFFALAQARLLRGGEHE</sequence>
<feature type="transmembrane region" description="Helical" evidence="7">
    <location>
        <begin position="232"/>
        <end position="252"/>
    </location>
</feature>
<feature type="transmembrane region" description="Helical" evidence="7">
    <location>
        <begin position="124"/>
        <end position="147"/>
    </location>
</feature>
<dbReference type="InterPro" id="IPR035906">
    <property type="entry name" value="MetI-like_sf"/>
</dbReference>
<keyword evidence="5 7" id="KW-1133">Transmembrane helix</keyword>
<dbReference type="Gene3D" id="1.10.3720.10">
    <property type="entry name" value="MetI-like"/>
    <property type="match status" value="1"/>
</dbReference>
<feature type="transmembrane region" description="Helical" evidence="7">
    <location>
        <begin position="184"/>
        <end position="206"/>
    </location>
</feature>
<dbReference type="PROSITE" id="PS50928">
    <property type="entry name" value="ABC_TM1"/>
    <property type="match status" value="1"/>
</dbReference>